<name>A0A127K9V6_9RHOO</name>
<dbReference type="STRING" id="1134435.AC731_018480"/>
<gene>
    <name evidence="2" type="ORF">AC731_018480</name>
</gene>
<dbReference type="EMBL" id="CP014646">
    <property type="protein sequence ID" value="AMO38758.1"/>
    <property type="molecule type" value="Genomic_DNA"/>
</dbReference>
<accession>A0A127K9V6</accession>
<protein>
    <recommendedName>
        <fullName evidence="4">Lipoprotein</fullName>
    </recommendedName>
</protein>
<evidence type="ECO:0000313" key="3">
    <source>
        <dbReference type="Proteomes" id="UP000036902"/>
    </source>
</evidence>
<organism evidence="2 3">
    <name type="scientific">Thauera humireducens</name>
    <dbReference type="NCBI Taxonomy" id="1134435"/>
    <lineage>
        <taxon>Bacteria</taxon>
        <taxon>Pseudomonadati</taxon>
        <taxon>Pseudomonadota</taxon>
        <taxon>Betaproteobacteria</taxon>
        <taxon>Rhodocyclales</taxon>
        <taxon>Zoogloeaceae</taxon>
        <taxon>Thauera</taxon>
    </lineage>
</organism>
<reference evidence="3" key="1">
    <citation type="submission" date="2016-03" db="EMBL/GenBank/DDBJ databases">
        <authorList>
            <person name="Ma C."/>
            <person name="Zhou S."/>
            <person name="Yang G."/>
        </authorList>
    </citation>
    <scope>NUCLEOTIDE SEQUENCE [LARGE SCALE GENOMIC DNA]</scope>
    <source>
        <strain evidence="3">SgZ-1</strain>
    </source>
</reference>
<evidence type="ECO:0000313" key="2">
    <source>
        <dbReference type="EMBL" id="AMO38758.1"/>
    </source>
</evidence>
<dbReference type="RefSeq" id="WP_004264757.1">
    <property type="nucleotide sequence ID" value="NZ_CP014646.1"/>
</dbReference>
<dbReference type="KEGG" id="thu:AC731_018480"/>
<evidence type="ECO:0000256" key="1">
    <source>
        <dbReference type="SAM" id="SignalP"/>
    </source>
</evidence>
<evidence type="ECO:0008006" key="4">
    <source>
        <dbReference type="Google" id="ProtNLM"/>
    </source>
</evidence>
<keyword evidence="1" id="KW-0732">Signal</keyword>
<dbReference type="Proteomes" id="UP000036902">
    <property type="component" value="Chromosome"/>
</dbReference>
<feature type="chain" id="PRO_5007798058" description="Lipoprotein" evidence="1">
    <location>
        <begin position="31"/>
        <end position="145"/>
    </location>
</feature>
<sequence length="145" mass="16067">MIGHVSRIRRIVLALALLPLLSACENSATAYMVEGSQHALVLVREQKFFWDDELKQSLIASRLPHCQKRVSIHPGSTTLVEMRVYEAGDRLWALHQGNRWYLASTEQCRVQDWDNASGQPPGRLVGSFVLKEGAPTFVAAPADGG</sequence>
<proteinExistence type="predicted"/>
<dbReference type="PROSITE" id="PS51257">
    <property type="entry name" value="PROKAR_LIPOPROTEIN"/>
    <property type="match status" value="1"/>
</dbReference>
<keyword evidence="3" id="KW-1185">Reference proteome</keyword>
<feature type="signal peptide" evidence="1">
    <location>
        <begin position="1"/>
        <end position="30"/>
    </location>
</feature>
<dbReference type="AlphaFoldDB" id="A0A127K9V6"/>